<dbReference type="Proteomes" id="UP001500433">
    <property type="component" value="Unassembled WGS sequence"/>
</dbReference>
<name>A0ABP9EUJ4_9FLAO</name>
<organism evidence="1 2">
    <name type="scientific">Flaviramulus aquimarinus</name>
    <dbReference type="NCBI Taxonomy" id="1170456"/>
    <lineage>
        <taxon>Bacteria</taxon>
        <taxon>Pseudomonadati</taxon>
        <taxon>Bacteroidota</taxon>
        <taxon>Flavobacteriia</taxon>
        <taxon>Flavobacteriales</taxon>
        <taxon>Flavobacteriaceae</taxon>
        <taxon>Flaviramulus</taxon>
    </lineage>
</organism>
<comment type="caution">
    <text evidence="1">The sequence shown here is derived from an EMBL/GenBank/DDBJ whole genome shotgun (WGS) entry which is preliminary data.</text>
</comment>
<protein>
    <submittedName>
        <fullName evidence="1">Uncharacterized protein</fullName>
    </submittedName>
</protein>
<evidence type="ECO:0000313" key="1">
    <source>
        <dbReference type="EMBL" id="GAA4885791.1"/>
    </source>
</evidence>
<evidence type="ECO:0000313" key="2">
    <source>
        <dbReference type="Proteomes" id="UP001500433"/>
    </source>
</evidence>
<reference evidence="2" key="1">
    <citation type="journal article" date="2019" name="Int. J. Syst. Evol. Microbiol.">
        <title>The Global Catalogue of Microorganisms (GCM) 10K type strain sequencing project: providing services to taxonomists for standard genome sequencing and annotation.</title>
        <authorList>
            <consortium name="The Broad Institute Genomics Platform"/>
            <consortium name="The Broad Institute Genome Sequencing Center for Infectious Disease"/>
            <person name="Wu L."/>
            <person name="Ma J."/>
        </authorList>
    </citation>
    <scope>NUCLEOTIDE SEQUENCE [LARGE SCALE GENOMIC DNA]</scope>
    <source>
        <strain evidence="2">JCM 18274</strain>
    </source>
</reference>
<gene>
    <name evidence="1" type="ORF">GCM10023311_05750</name>
</gene>
<sequence>MWFDFCTFQSNMKYVIFILFLFSYSILAQESVEASLVKKLNLDVETLVSVDNFGTTYYINNNVFNKQDVNTTITYNNLQLGNLYSANAFNPLKINLFYKDFNTIVILDNRLAEIFKIDFNTLDTYKNISHVSTGHDNTLWIFNQDLQKLELFDYKTRTTRAQTVPVQSTVLDLKSNYNYCWLLTKNYIYTYNYFGSLVKKTKNEGYTSLIENNENIILKKENTLLYLNKNSDSPRPIKTSNLLINQFFVTNETLYIYDNETLYQFQLKTN</sequence>
<accession>A0ABP9EUJ4</accession>
<dbReference type="EMBL" id="BAABJH010000001">
    <property type="protein sequence ID" value="GAA4885791.1"/>
    <property type="molecule type" value="Genomic_DNA"/>
</dbReference>
<keyword evidence="2" id="KW-1185">Reference proteome</keyword>
<proteinExistence type="predicted"/>